<dbReference type="InterPro" id="IPR020471">
    <property type="entry name" value="AKR"/>
</dbReference>
<evidence type="ECO:0000259" key="5">
    <source>
        <dbReference type="Pfam" id="PF00248"/>
    </source>
</evidence>
<dbReference type="FunFam" id="3.20.20.100:FF:000002">
    <property type="entry name" value="2,5-diketo-D-gluconic acid reductase A"/>
    <property type="match status" value="1"/>
</dbReference>
<dbReference type="Pfam" id="PF00248">
    <property type="entry name" value="Aldo_ket_red"/>
    <property type="match status" value="1"/>
</dbReference>
<dbReference type="InterPro" id="IPR044494">
    <property type="entry name" value="AKR3C2/3"/>
</dbReference>
<feature type="active site" description="Proton donor" evidence="2">
    <location>
        <position position="89"/>
    </location>
</feature>
<dbReference type="EMBL" id="MRDB01000015">
    <property type="protein sequence ID" value="RKL41527.1"/>
    <property type="molecule type" value="Genomic_DNA"/>
</dbReference>
<feature type="site" description="Lowers pKa of active site Tyr" evidence="4">
    <location>
        <position position="114"/>
    </location>
</feature>
<protein>
    <recommendedName>
        <fullName evidence="5">NADP-dependent oxidoreductase domain-containing protein</fullName>
    </recommendedName>
</protein>
<organism evidence="6 7">
    <name type="scientific">Gibberella intermedia</name>
    <name type="common">Bulb rot disease fungus</name>
    <name type="synonym">Fusarium proliferatum</name>
    <dbReference type="NCBI Taxonomy" id="948311"/>
    <lineage>
        <taxon>Eukaryota</taxon>
        <taxon>Fungi</taxon>
        <taxon>Dikarya</taxon>
        <taxon>Ascomycota</taxon>
        <taxon>Pezizomycotina</taxon>
        <taxon>Sordariomycetes</taxon>
        <taxon>Hypocreomycetidae</taxon>
        <taxon>Hypocreales</taxon>
        <taxon>Nectriaceae</taxon>
        <taxon>Fusarium</taxon>
        <taxon>Fusarium fujikuroi species complex</taxon>
    </lineage>
</organism>
<evidence type="ECO:0000313" key="6">
    <source>
        <dbReference type="EMBL" id="RKL41527.1"/>
    </source>
</evidence>
<reference evidence="6 7" key="1">
    <citation type="journal article" date="2018" name="Sci. Rep.">
        <title>Characterisation of pathogen-specific regions and novel effector candidates in Fusarium oxysporum f. sp. cepae.</title>
        <authorList>
            <person name="Armitage A.D."/>
            <person name="Taylor A."/>
            <person name="Sobczyk M.K."/>
            <person name="Baxter L."/>
            <person name="Greenfield B.P."/>
            <person name="Bates H.J."/>
            <person name="Wilson F."/>
            <person name="Jackson A.C."/>
            <person name="Ott S."/>
            <person name="Harrison R.J."/>
            <person name="Clarkson J.P."/>
        </authorList>
    </citation>
    <scope>NUCLEOTIDE SEQUENCE [LARGE SCALE GENOMIC DNA]</scope>
    <source>
        <strain evidence="6 7">Fp_A8</strain>
    </source>
</reference>
<evidence type="ECO:0000256" key="2">
    <source>
        <dbReference type="PIRSR" id="PIRSR000097-1"/>
    </source>
</evidence>
<dbReference type="InterPro" id="IPR023210">
    <property type="entry name" value="NADP_OxRdtase_dom"/>
</dbReference>
<dbReference type="Gene3D" id="3.20.20.100">
    <property type="entry name" value="NADP-dependent oxidoreductase domain"/>
    <property type="match status" value="1"/>
</dbReference>
<dbReference type="PIRSF" id="PIRSF000097">
    <property type="entry name" value="AKR"/>
    <property type="match status" value="1"/>
</dbReference>
<feature type="domain" description="NADP-dependent oxidoreductase" evidence="5">
    <location>
        <begin position="48"/>
        <end position="300"/>
    </location>
</feature>
<gene>
    <name evidence="6" type="ORF">BFJ72_g5419</name>
</gene>
<dbReference type="PROSITE" id="PS00798">
    <property type="entry name" value="ALDOKETO_REDUCTASE_1"/>
    <property type="match status" value="1"/>
</dbReference>
<dbReference type="InterPro" id="IPR036812">
    <property type="entry name" value="NAD(P)_OxRdtase_dom_sf"/>
</dbReference>
<proteinExistence type="predicted"/>
<keyword evidence="1" id="KW-0560">Oxidoreductase</keyword>
<sequence length="323" mass="36138">MSTSKSSALGDMPKAGEAVLKLNDGNSMPMVSSDFLFTTVPGLTHPQLGYGLGTVLHKRSRDEKNEAIVTTTKLAIEHGFRHLDCAELYNNEKELGDAVRASPIPRSDLFIVTKLCGTEKRDVKAEFESSLSRLGLDYVDLYLVHAPYMADDAKDLQHVWSQMEEIKISGRAKSIGVSNFLQEHIEIILETAKIPPAVNSIEYHPYLQRGSLINFLKSQNITVSAYSTLTALTEKVPGPVNKLYTQLARKYEVSETDIALRWCMDQNIAAITTTRKGDRLKALCKNVHTFKLTKGEINSISLAGQSKHYRKFLTDRFSTEDRR</sequence>
<dbReference type="PANTHER" id="PTHR11732">
    <property type="entry name" value="ALDO/KETO REDUCTASE"/>
    <property type="match status" value="1"/>
</dbReference>
<evidence type="ECO:0000313" key="7">
    <source>
        <dbReference type="Proteomes" id="UP000283569"/>
    </source>
</evidence>
<dbReference type="CDD" id="cd19120">
    <property type="entry name" value="AKR_AKR3C2-3"/>
    <property type="match status" value="1"/>
</dbReference>
<evidence type="ECO:0000256" key="1">
    <source>
        <dbReference type="ARBA" id="ARBA00023002"/>
    </source>
</evidence>
<name>A0A420TIY9_GIBIN</name>
<dbReference type="Proteomes" id="UP000283569">
    <property type="component" value="Unassembled WGS sequence"/>
</dbReference>
<evidence type="ECO:0000256" key="4">
    <source>
        <dbReference type="PIRSR" id="PIRSR000097-3"/>
    </source>
</evidence>
<dbReference type="SUPFAM" id="SSF51430">
    <property type="entry name" value="NAD(P)-linked oxidoreductase"/>
    <property type="match status" value="1"/>
</dbReference>
<dbReference type="PROSITE" id="PS00062">
    <property type="entry name" value="ALDOKETO_REDUCTASE_2"/>
    <property type="match status" value="1"/>
</dbReference>
<feature type="binding site" evidence="3">
    <location>
        <position position="145"/>
    </location>
    <ligand>
        <name>substrate</name>
    </ligand>
</feature>
<dbReference type="InterPro" id="IPR018170">
    <property type="entry name" value="Aldo/ket_reductase_CS"/>
</dbReference>
<dbReference type="AlphaFoldDB" id="A0A420TIY9"/>
<accession>A0A420TIY9</accession>
<dbReference type="PRINTS" id="PR00069">
    <property type="entry name" value="ALDKETRDTASE"/>
</dbReference>
<evidence type="ECO:0000256" key="3">
    <source>
        <dbReference type="PIRSR" id="PIRSR000097-2"/>
    </source>
</evidence>
<dbReference type="GO" id="GO:0016616">
    <property type="term" value="F:oxidoreductase activity, acting on the CH-OH group of donors, NAD or NADP as acceptor"/>
    <property type="evidence" value="ECO:0007669"/>
    <property type="project" value="UniProtKB-ARBA"/>
</dbReference>
<comment type="caution">
    <text evidence="6">The sequence shown here is derived from an EMBL/GenBank/DDBJ whole genome shotgun (WGS) entry which is preliminary data.</text>
</comment>
<dbReference type="GO" id="GO:0016652">
    <property type="term" value="F:oxidoreductase activity, acting on NAD(P)H as acceptor"/>
    <property type="evidence" value="ECO:0007669"/>
    <property type="project" value="InterPro"/>
</dbReference>